<evidence type="ECO:0000256" key="2">
    <source>
        <dbReference type="ARBA" id="ARBA00022679"/>
    </source>
</evidence>
<keyword evidence="9" id="KW-1185">Reference proteome</keyword>
<dbReference type="InterPro" id="IPR016039">
    <property type="entry name" value="Thiolase-like"/>
</dbReference>
<dbReference type="PANTHER" id="PTHR18919">
    <property type="entry name" value="ACETYL-COA C-ACYLTRANSFERASE"/>
    <property type="match status" value="1"/>
</dbReference>
<dbReference type="PIRSF" id="PIRSF000429">
    <property type="entry name" value="Ac-CoA_Ac_transf"/>
    <property type="match status" value="1"/>
</dbReference>
<dbReference type="Gene3D" id="3.40.47.10">
    <property type="match status" value="1"/>
</dbReference>
<keyword evidence="2 4" id="KW-0808">Transferase</keyword>
<evidence type="ECO:0000256" key="5">
    <source>
        <dbReference type="SAM" id="MobiDB-lite"/>
    </source>
</evidence>
<dbReference type="RefSeq" id="WP_091428777.1">
    <property type="nucleotide sequence ID" value="NZ_FOJB01000001.1"/>
</dbReference>
<name>A0A1I0NNG3_9RHOB</name>
<dbReference type="Pfam" id="PF00108">
    <property type="entry name" value="Thiolase_N"/>
    <property type="match status" value="1"/>
</dbReference>
<dbReference type="Pfam" id="PF02803">
    <property type="entry name" value="Thiolase_C"/>
    <property type="match status" value="1"/>
</dbReference>
<dbReference type="OrthoDB" id="7838428at2"/>
<feature type="domain" description="Thiolase C-terminal" evidence="7">
    <location>
        <begin position="250"/>
        <end position="368"/>
    </location>
</feature>
<proteinExistence type="inferred from homology"/>
<keyword evidence="3 4" id="KW-0012">Acyltransferase</keyword>
<dbReference type="AlphaFoldDB" id="A0A1I0NNG3"/>
<dbReference type="InterPro" id="IPR020616">
    <property type="entry name" value="Thiolase_N"/>
</dbReference>
<feature type="region of interest" description="Disordered" evidence="5">
    <location>
        <begin position="125"/>
        <end position="147"/>
    </location>
</feature>
<dbReference type="NCBIfam" id="TIGR01930">
    <property type="entry name" value="AcCoA-C-Actrans"/>
    <property type="match status" value="1"/>
</dbReference>
<evidence type="ECO:0000313" key="8">
    <source>
        <dbReference type="EMBL" id="SEW02962.1"/>
    </source>
</evidence>
<comment type="similarity">
    <text evidence="1 4">Belongs to the thiolase-like superfamily. Thiolase family.</text>
</comment>
<dbReference type="InterPro" id="IPR020613">
    <property type="entry name" value="Thiolase_CS"/>
</dbReference>
<sequence length="370" mass="37868">MSTACIIAARRSATVPQGGAFAAVDIHDLAAPVVQAVLADAGLGEDEVGELILSNALGAGGNPARRAGLAAGLPERVSGLTIDRQCCGGLDAILLARALVVSGQHDIVLAGGAENYSRRPLRSRTFADRRPPEPYDQAPFTPWPDRDPDMADAADALGRKLGVSRREQDDWAMDSHAKAMRWQDQSAAAEIIPLLGTTRDAFTRKLTPRLCARAPVVSGDITAANMAVAADGAAFCLVVSERVAKRLARPAVQILSGATVGGDPVLPGLAPVAAIAASLEEARLTAADLTRAEIMEAFAVQAIVCQQGAGLAREIVNTDGGALARGHPVGASGAILAVRLYHQLTTQGGAGLAAIAAAGGLGTAVVLRSV</sequence>
<dbReference type="EMBL" id="FOJB01000001">
    <property type="protein sequence ID" value="SEW02962.1"/>
    <property type="molecule type" value="Genomic_DNA"/>
</dbReference>
<dbReference type="STRING" id="1173584.SAMN05444851_0972"/>
<dbReference type="PANTHER" id="PTHR18919:SF107">
    <property type="entry name" value="ACETYL-COA ACETYLTRANSFERASE, CYTOSOLIC"/>
    <property type="match status" value="1"/>
</dbReference>
<feature type="domain" description="Thiolase N-terminal" evidence="6">
    <location>
        <begin position="5"/>
        <end position="241"/>
    </location>
</feature>
<evidence type="ECO:0000256" key="1">
    <source>
        <dbReference type="ARBA" id="ARBA00010982"/>
    </source>
</evidence>
<dbReference type="CDD" id="cd00751">
    <property type="entry name" value="thiolase"/>
    <property type="match status" value="1"/>
</dbReference>
<protein>
    <submittedName>
        <fullName evidence="8">Acetyl-CoA C-acetyltransferase</fullName>
    </submittedName>
</protein>
<dbReference type="InterPro" id="IPR020617">
    <property type="entry name" value="Thiolase_C"/>
</dbReference>
<organism evidence="8 9">
    <name type="scientific">Aliiroseovarius sediminilitoris</name>
    <dbReference type="NCBI Taxonomy" id="1173584"/>
    <lineage>
        <taxon>Bacteria</taxon>
        <taxon>Pseudomonadati</taxon>
        <taxon>Pseudomonadota</taxon>
        <taxon>Alphaproteobacteria</taxon>
        <taxon>Rhodobacterales</taxon>
        <taxon>Paracoccaceae</taxon>
        <taxon>Aliiroseovarius</taxon>
    </lineage>
</organism>
<evidence type="ECO:0000313" key="9">
    <source>
        <dbReference type="Proteomes" id="UP000199650"/>
    </source>
</evidence>
<accession>A0A1I0NNG3</accession>
<reference evidence="8 9" key="1">
    <citation type="submission" date="2016-10" db="EMBL/GenBank/DDBJ databases">
        <authorList>
            <person name="de Groot N.N."/>
        </authorList>
    </citation>
    <scope>NUCLEOTIDE SEQUENCE [LARGE SCALE GENOMIC DNA]</scope>
    <source>
        <strain evidence="8 9">DSM 29439</strain>
    </source>
</reference>
<dbReference type="InterPro" id="IPR002155">
    <property type="entry name" value="Thiolase"/>
</dbReference>
<evidence type="ECO:0000256" key="3">
    <source>
        <dbReference type="ARBA" id="ARBA00023315"/>
    </source>
</evidence>
<evidence type="ECO:0000256" key="4">
    <source>
        <dbReference type="RuleBase" id="RU003557"/>
    </source>
</evidence>
<gene>
    <name evidence="8" type="ORF">SAMN05444851_0972</name>
</gene>
<evidence type="ECO:0000259" key="6">
    <source>
        <dbReference type="Pfam" id="PF00108"/>
    </source>
</evidence>
<dbReference type="PROSITE" id="PS00737">
    <property type="entry name" value="THIOLASE_2"/>
    <property type="match status" value="1"/>
</dbReference>
<evidence type="ECO:0000259" key="7">
    <source>
        <dbReference type="Pfam" id="PF02803"/>
    </source>
</evidence>
<dbReference type="Proteomes" id="UP000199650">
    <property type="component" value="Unassembled WGS sequence"/>
</dbReference>
<dbReference type="SUPFAM" id="SSF53901">
    <property type="entry name" value="Thiolase-like"/>
    <property type="match status" value="2"/>
</dbReference>
<dbReference type="GO" id="GO:0003988">
    <property type="term" value="F:acetyl-CoA C-acyltransferase activity"/>
    <property type="evidence" value="ECO:0007669"/>
    <property type="project" value="UniProtKB-ARBA"/>
</dbReference>